<evidence type="ECO:0000256" key="5">
    <source>
        <dbReference type="ARBA" id="ARBA00022692"/>
    </source>
</evidence>
<dbReference type="InterPro" id="IPR043605">
    <property type="entry name" value="DUF883_C"/>
</dbReference>
<comment type="similarity">
    <text evidence="2">Belongs to the ElaB/YgaM/YqjD family.</text>
</comment>
<evidence type="ECO:0000256" key="1">
    <source>
        <dbReference type="ARBA" id="ARBA00004377"/>
    </source>
</evidence>
<name>A0A2T5PB04_9PSED</name>
<feature type="domain" description="DUF883" evidence="9">
    <location>
        <begin position="53"/>
        <end position="97"/>
    </location>
</feature>
<reference evidence="11 12" key="1">
    <citation type="submission" date="2018-04" db="EMBL/GenBank/DDBJ databases">
        <title>Pseudomonas sp. nov., isolated from mangrove soil.</title>
        <authorList>
            <person name="Chen C."/>
        </authorList>
    </citation>
    <scope>NUCLEOTIDE SEQUENCE [LARGE SCALE GENOMIC DNA]</scope>
    <source>
        <strain evidence="11 12">TC-11</strain>
    </source>
</reference>
<dbReference type="Proteomes" id="UP000244064">
    <property type="component" value="Unassembled WGS sequence"/>
</dbReference>
<keyword evidence="7" id="KW-0472">Membrane</keyword>
<feature type="region of interest" description="Disordered" evidence="8">
    <location>
        <begin position="1"/>
        <end position="40"/>
    </location>
</feature>
<dbReference type="InterPro" id="IPR010279">
    <property type="entry name" value="YqjD/ElaB"/>
</dbReference>
<keyword evidence="4" id="KW-0997">Cell inner membrane</keyword>
<dbReference type="PANTHER" id="PTHR35893:SF3">
    <property type="entry name" value="INNER MEMBRANE PROTEIN"/>
    <property type="match status" value="1"/>
</dbReference>
<feature type="compositionally biased region" description="Polar residues" evidence="8">
    <location>
        <begin position="1"/>
        <end position="33"/>
    </location>
</feature>
<dbReference type="OrthoDB" id="5298386at2"/>
<evidence type="ECO:0000256" key="7">
    <source>
        <dbReference type="ARBA" id="ARBA00023136"/>
    </source>
</evidence>
<keyword evidence="5" id="KW-0812">Transmembrane</keyword>
<dbReference type="RefSeq" id="WP_108106789.1">
    <property type="nucleotide sequence ID" value="NZ_QASN01000014.1"/>
</dbReference>
<dbReference type="GO" id="GO:0043022">
    <property type="term" value="F:ribosome binding"/>
    <property type="evidence" value="ECO:0007669"/>
    <property type="project" value="InterPro"/>
</dbReference>
<evidence type="ECO:0000313" key="11">
    <source>
        <dbReference type="EMBL" id="PTU74889.1"/>
    </source>
</evidence>
<evidence type="ECO:0000256" key="3">
    <source>
        <dbReference type="ARBA" id="ARBA00022475"/>
    </source>
</evidence>
<keyword evidence="3" id="KW-1003">Cell membrane</keyword>
<accession>A0A2T5PB04</accession>
<protein>
    <submittedName>
        <fullName evidence="11">DUF883 domain-containing protein</fullName>
    </submittedName>
</protein>
<evidence type="ECO:0000259" key="9">
    <source>
        <dbReference type="Pfam" id="PF05957"/>
    </source>
</evidence>
<keyword evidence="6" id="KW-1133">Transmembrane helix</keyword>
<feature type="domain" description="DUF883" evidence="10">
    <location>
        <begin position="113"/>
        <end position="142"/>
    </location>
</feature>
<sequence length="142" mass="15176">MNQANPTTSVDALSPNAGTATSTAGQTNSQNGTAIDRNAHKRNLRNAQDAMVAEFHTLVGDAERLLKHTSTLAGAGTEELRHKLNENLQRAKTLLKDSEAGLREQSRAAVQATEQYVHQHPLQSVGIAAGVGFLLGLLVSRR</sequence>
<proteinExistence type="inferred from homology"/>
<organism evidence="11 12">
    <name type="scientific">Pseudomonas mangrovi</name>
    <dbReference type="NCBI Taxonomy" id="2161748"/>
    <lineage>
        <taxon>Bacteria</taxon>
        <taxon>Pseudomonadati</taxon>
        <taxon>Pseudomonadota</taxon>
        <taxon>Gammaproteobacteria</taxon>
        <taxon>Pseudomonadales</taxon>
        <taxon>Pseudomonadaceae</taxon>
        <taxon>Pseudomonas</taxon>
    </lineage>
</organism>
<evidence type="ECO:0000256" key="6">
    <source>
        <dbReference type="ARBA" id="ARBA00022989"/>
    </source>
</evidence>
<dbReference type="AlphaFoldDB" id="A0A2T5PB04"/>
<evidence type="ECO:0000313" key="12">
    <source>
        <dbReference type="Proteomes" id="UP000244064"/>
    </source>
</evidence>
<evidence type="ECO:0000256" key="4">
    <source>
        <dbReference type="ARBA" id="ARBA00022519"/>
    </source>
</evidence>
<comment type="caution">
    <text evidence="11">The sequence shown here is derived from an EMBL/GenBank/DDBJ whole genome shotgun (WGS) entry which is preliminary data.</text>
</comment>
<evidence type="ECO:0000256" key="2">
    <source>
        <dbReference type="ARBA" id="ARBA00010423"/>
    </source>
</evidence>
<keyword evidence="12" id="KW-1185">Reference proteome</keyword>
<dbReference type="GO" id="GO:0005886">
    <property type="term" value="C:plasma membrane"/>
    <property type="evidence" value="ECO:0007669"/>
    <property type="project" value="UniProtKB-SubCell"/>
</dbReference>
<dbReference type="Pfam" id="PF05957">
    <property type="entry name" value="DUF883"/>
    <property type="match status" value="1"/>
</dbReference>
<dbReference type="EMBL" id="QASN01000014">
    <property type="protein sequence ID" value="PTU74889.1"/>
    <property type="molecule type" value="Genomic_DNA"/>
</dbReference>
<evidence type="ECO:0000256" key="8">
    <source>
        <dbReference type="SAM" id="MobiDB-lite"/>
    </source>
</evidence>
<evidence type="ECO:0000259" key="10">
    <source>
        <dbReference type="Pfam" id="PF19029"/>
    </source>
</evidence>
<dbReference type="InterPro" id="IPR043604">
    <property type="entry name" value="DUF883_N"/>
</dbReference>
<gene>
    <name evidence="11" type="ORF">DBO85_08285</name>
</gene>
<dbReference type="PANTHER" id="PTHR35893">
    <property type="entry name" value="INNER MEMBRANE PROTEIN-RELATED"/>
    <property type="match status" value="1"/>
</dbReference>
<dbReference type="Pfam" id="PF19029">
    <property type="entry name" value="DUF883_C"/>
    <property type="match status" value="1"/>
</dbReference>
<comment type="subcellular location">
    <subcellularLocation>
        <location evidence="1">Cell inner membrane</location>
        <topology evidence="1">Single-pass membrane protein</topology>
    </subcellularLocation>
</comment>